<dbReference type="AlphaFoldDB" id="A0AAV1KF58"/>
<accession>A0AAV1KF58</accession>
<keyword evidence="1" id="KW-0472">Membrane</keyword>
<sequence length="100" mass="11600">MCCIFKYFSFTVDLIQRIWTFLMSCCIAGAICCLFFVVSMAGIALGYNYSISEFITLRNSQVSVFMKRDVTEDTSRGINWRHSKSEDQRRPFSNQGFFIC</sequence>
<evidence type="ECO:0000313" key="2">
    <source>
        <dbReference type="EMBL" id="CAK1580442.1"/>
    </source>
</evidence>
<keyword evidence="1" id="KW-0812">Transmembrane</keyword>
<organism evidence="2 3">
    <name type="scientific">Parnassius mnemosyne</name>
    <name type="common">clouded apollo</name>
    <dbReference type="NCBI Taxonomy" id="213953"/>
    <lineage>
        <taxon>Eukaryota</taxon>
        <taxon>Metazoa</taxon>
        <taxon>Ecdysozoa</taxon>
        <taxon>Arthropoda</taxon>
        <taxon>Hexapoda</taxon>
        <taxon>Insecta</taxon>
        <taxon>Pterygota</taxon>
        <taxon>Neoptera</taxon>
        <taxon>Endopterygota</taxon>
        <taxon>Lepidoptera</taxon>
        <taxon>Glossata</taxon>
        <taxon>Ditrysia</taxon>
        <taxon>Papilionoidea</taxon>
        <taxon>Papilionidae</taxon>
        <taxon>Parnassiinae</taxon>
        <taxon>Parnassini</taxon>
        <taxon>Parnassius</taxon>
        <taxon>Driopa</taxon>
    </lineage>
</organism>
<gene>
    <name evidence="2" type="ORF">PARMNEM_LOCUS2240</name>
</gene>
<dbReference type="Proteomes" id="UP001314205">
    <property type="component" value="Unassembled WGS sequence"/>
</dbReference>
<keyword evidence="3" id="KW-1185">Reference proteome</keyword>
<comment type="caution">
    <text evidence="2">The sequence shown here is derived from an EMBL/GenBank/DDBJ whole genome shotgun (WGS) entry which is preliminary data.</text>
</comment>
<feature type="transmembrane region" description="Helical" evidence="1">
    <location>
        <begin position="18"/>
        <end position="47"/>
    </location>
</feature>
<dbReference type="EMBL" id="CAVLGL010000013">
    <property type="protein sequence ID" value="CAK1580442.1"/>
    <property type="molecule type" value="Genomic_DNA"/>
</dbReference>
<proteinExistence type="predicted"/>
<evidence type="ECO:0000313" key="3">
    <source>
        <dbReference type="Proteomes" id="UP001314205"/>
    </source>
</evidence>
<protein>
    <submittedName>
        <fullName evidence="2">Uncharacterized protein</fullName>
    </submittedName>
</protein>
<evidence type="ECO:0000256" key="1">
    <source>
        <dbReference type="SAM" id="Phobius"/>
    </source>
</evidence>
<name>A0AAV1KF58_9NEOP</name>
<reference evidence="2 3" key="1">
    <citation type="submission" date="2023-11" db="EMBL/GenBank/DDBJ databases">
        <authorList>
            <person name="Hedman E."/>
            <person name="Englund M."/>
            <person name="Stromberg M."/>
            <person name="Nyberg Akerstrom W."/>
            <person name="Nylinder S."/>
            <person name="Jareborg N."/>
            <person name="Kallberg Y."/>
            <person name="Kronander E."/>
        </authorList>
    </citation>
    <scope>NUCLEOTIDE SEQUENCE [LARGE SCALE GENOMIC DNA]</scope>
</reference>
<keyword evidence="1" id="KW-1133">Transmembrane helix</keyword>